<proteinExistence type="predicted"/>
<dbReference type="Pfam" id="PF07287">
    <property type="entry name" value="AtuA"/>
    <property type="match status" value="2"/>
</dbReference>
<evidence type="ECO:0000259" key="1">
    <source>
        <dbReference type="Pfam" id="PF07287"/>
    </source>
</evidence>
<dbReference type="RefSeq" id="WP_268077971.1">
    <property type="nucleotide sequence ID" value="NZ_CP106885.1"/>
</dbReference>
<evidence type="ECO:0000313" key="2">
    <source>
        <dbReference type="EMBL" id="WFP09248.1"/>
    </source>
</evidence>
<feature type="domain" description="Acyclic terpene utilisation N-terminal" evidence="1">
    <location>
        <begin position="92"/>
        <end position="211"/>
    </location>
</feature>
<dbReference type="EMBL" id="CP121261">
    <property type="protein sequence ID" value="WFP09248.1"/>
    <property type="molecule type" value="Genomic_DNA"/>
</dbReference>
<keyword evidence="3" id="KW-1185">Reference proteome</keyword>
<name>A0ABY8GXK2_9BURK</name>
<feature type="domain" description="Acyclic terpene utilisation N-terminal" evidence="1">
    <location>
        <begin position="240"/>
        <end position="409"/>
    </location>
</feature>
<dbReference type="Proteomes" id="UP001214170">
    <property type="component" value="Chromosome"/>
</dbReference>
<sequence>MTTTTVRMMSASGILGYGFPEASLAAALRLKPHMIGVDGGSSDPGPHYLGSGKTLNSRMAMKRDLSLLLRGAIANNIPLMVGTCGGAGGTPHLEACADIIRDIAAEHGLHFKMALIHAEQDKGWLIEQLRAGRIEPLDNAPALTAGAIDNAARIVGMMGPEPYLHALKAGAQVILGGRGTDPAPWAALAMHHGLPPAPAWYAGKMLECACNAAIPKKHDCLMVTVGEDYVEAEPLNPDLRCTPLSVAVQALHETASPVLRHEPGGMADASACRLEAMTDRRVRITGMQWHPAPYTVKLEGARLAGYSAIAFAATRDPGLIAQIDSFLAFVRESVATKVQALGIDPSGYQLVLRHYGRDGVMGQWEPDTETVPQEVAIIAEVVAPTQEVANAALSLARVTLLHSDFPGRMCREGNMAFPFSPSDIERGAIYEFMLQHVVRVDDPLAMFPIEYEEVSS</sequence>
<protein>
    <submittedName>
        <fullName evidence="2">Acyclic terpene utilization AtuA family protein</fullName>
    </submittedName>
</protein>
<dbReference type="InterPro" id="IPR010839">
    <property type="entry name" value="AtuA_N"/>
</dbReference>
<gene>
    <name evidence="2" type="ORF">P8T11_05020</name>
</gene>
<evidence type="ECO:0000313" key="3">
    <source>
        <dbReference type="Proteomes" id="UP001214170"/>
    </source>
</evidence>
<reference evidence="2 3" key="1">
    <citation type="submission" date="2023-03" db="EMBL/GenBank/DDBJ databases">
        <title>Achromobacter spanius LIG8.</title>
        <authorList>
            <person name="Shrestha S."/>
        </authorList>
    </citation>
    <scope>NUCLEOTIDE SEQUENCE [LARGE SCALE GENOMIC DNA]</scope>
    <source>
        <strain evidence="2 3">LIG8</strain>
    </source>
</reference>
<organism evidence="2 3">
    <name type="scientific">Achromobacter spanius</name>
    <dbReference type="NCBI Taxonomy" id="217203"/>
    <lineage>
        <taxon>Bacteria</taxon>
        <taxon>Pseudomonadati</taxon>
        <taxon>Pseudomonadota</taxon>
        <taxon>Betaproteobacteria</taxon>
        <taxon>Burkholderiales</taxon>
        <taxon>Alcaligenaceae</taxon>
        <taxon>Achromobacter</taxon>
    </lineage>
</organism>
<accession>A0ABY8GXK2</accession>